<gene>
    <name evidence="8" type="primary">LOC106476181</name>
</gene>
<feature type="compositionally biased region" description="Basic and acidic residues" evidence="6">
    <location>
        <begin position="467"/>
        <end position="604"/>
    </location>
</feature>
<feature type="region of interest" description="Disordered" evidence="6">
    <location>
        <begin position="166"/>
        <end position="201"/>
    </location>
</feature>
<evidence type="ECO:0000256" key="4">
    <source>
        <dbReference type="ARBA" id="ARBA00023054"/>
    </source>
</evidence>
<feature type="region of interest" description="Disordered" evidence="6">
    <location>
        <begin position="321"/>
        <end position="377"/>
    </location>
</feature>
<evidence type="ECO:0000256" key="2">
    <source>
        <dbReference type="ARBA" id="ARBA00007525"/>
    </source>
</evidence>
<feature type="region of interest" description="Disordered" evidence="6">
    <location>
        <begin position="97"/>
        <end position="116"/>
    </location>
</feature>
<keyword evidence="5" id="KW-0206">Cytoskeleton</keyword>
<accession>A0ABM1C0X3</accession>
<evidence type="ECO:0000256" key="3">
    <source>
        <dbReference type="ARBA" id="ARBA00022490"/>
    </source>
</evidence>
<comment type="subcellular location">
    <subcellularLocation>
        <location evidence="1">Cytoplasm</location>
        <location evidence="1">Cytoskeleton</location>
    </subcellularLocation>
</comment>
<evidence type="ECO:0000256" key="6">
    <source>
        <dbReference type="SAM" id="MobiDB-lite"/>
    </source>
</evidence>
<dbReference type="GeneID" id="106476181"/>
<feature type="compositionally biased region" description="Low complexity" evidence="6">
    <location>
        <begin position="455"/>
        <end position="465"/>
    </location>
</feature>
<dbReference type="InterPro" id="IPR008604">
    <property type="entry name" value="MAP7_fam"/>
</dbReference>
<proteinExistence type="inferred from homology"/>
<evidence type="ECO:0000313" key="7">
    <source>
        <dbReference type="Proteomes" id="UP000694941"/>
    </source>
</evidence>
<sequence length="761" mass="84841">DWLIVSLGEDAMTRSLICMSSRGRRKTDLTPSVPSSWDRTSRTQSPGIQTTRAVSTSRLDLLAQPRRRYAGSVQPGTGQVQAASMSKSMLNLANSVPFSRQSKKPQYPPRAREKSRSMVHLAGPAITPHNTKSSTTIFSVSRPQAPSTSDPHGPKSYLSQSLLHLAVNPRPTRTSRLRKDVLSASSRSSHPSSVAMPKSTEAVNLRRSSFEVLNLLKVDHFVKLAATGILALCASAQASRVSRAKPTSPEVSKEVVAKPPTTRKPAVKQRPAAQNQKPKVFTVAEPPAPSGVPAESVTIVTEPPAPSDVPSESTEILSAKTIPLSDSNISDEHLNKSETTKETPSEPALKPEISTKTDLKPEISSKSDLKPEISSKSDLKVEMLMDADLKPEIPIEVPHTPDIPVETVPKPEIQTQIPLNEVESGQKIESSKDESLVKSSLKSETPLKPSPCVAPTPTGTPTGKPRITSEEEAKAALAEKRRLAREQAEREAELERQRQEELRRKEEERLRLEEEEQRRQEEEQIRLAEEHRRQEEEKLQRAIEEQKKREEEEQRRIEEESRVKAEKEEQERKAREEAEKQRKELEEKLKKEEAERAERKKRVEQIMSRTRARGTAQLTGKPDVAESSKTPSPENEQRQSLDERKSPEPSDGRDMKQNTLCFSNTEEKAEIEKYDKDPVTVVSALSETKNLLVDTSNNRNVDLLANVDSDIVTNNDKADLIFPVIDQQWNKELSLKSVSNNSHTNGFHTNSQNDSLINGTG</sequence>
<evidence type="ECO:0000256" key="1">
    <source>
        <dbReference type="ARBA" id="ARBA00004245"/>
    </source>
</evidence>
<comment type="similarity">
    <text evidence="2">Belongs to the MAP7 family.</text>
</comment>
<name>A0ABM1C0X3_LIMPO</name>
<reference evidence="8" key="1">
    <citation type="submission" date="2025-08" db="UniProtKB">
        <authorList>
            <consortium name="RefSeq"/>
        </authorList>
    </citation>
    <scope>IDENTIFICATION</scope>
    <source>
        <tissue evidence="8">Muscle</tissue>
    </source>
</reference>
<feature type="non-terminal residue" evidence="8">
    <location>
        <position position="1"/>
    </location>
</feature>
<evidence type="ECO:0000313" key="8">
    <source>
        <dbReference type="RefSeq" id="XP_013792303.2"/>
    </source>
</evidence>
<feature type="region of interest" description="Disordered" evidence="6">
    <location>
        <begin position="742"/>
        <end position="761"/>
    </location>
</feature>
<feature type="region of interest" description="Disordered" evidence="6">
    <location>
        <begin position="240"/>
        <end position="295"/>
    </location>
</feature>
<keyword evidence="3" id="KW-0963">Cytoplasm</keyword>
<feature type="compositionally biased region" description="Polar residues" evidence="6">
    <location>
        <begin position="29"/>
        <end position="48"/>
    </location>
</feature>
<feature type="region of interest" description="Disordered" evidence="6">
    <location>
        <begin position="22"/>
        <end position="48"/>
    </location>
</feature>
<dbReference type="RefSeq" id="XP_013792303.2">
    <property type="nucleotide sequence ID" value="XM_013936849.2"/>
</dbReference>
<feature type="compositionally biased region" description="Low complexity" evidence="6">
    <location>
        <begin position="183"/>
        <end position="193"/>
    </location>
</feature>
<protein>
    <submittedName>
        <fullName evidence="8">Inner centromere protein-like</fullName>
    </submittedName>
</protein>
<dbReference type="PANTHER" id="PTHR15073:SF1">
    <property type="entry name" value="RETICULOCYTE-BINDING PROTEIN HOMOLOG 2A"/>
    <property type="match status" value="1"/>
</dbReference>
<dbReference type="InterPro" id="IPR051483">
    <property type="entry name" value="MAP7_domain-containing"/>
</dbReference>
<dbReference type="Proteomes" id="UP000694941">
    <property type="component" value="Unplaced"/>
</dbReference>
<feature type="compositionally biased region" description="Basic and acidic residues" evidence="6">
    <location>
        <begin position="635"/>
        <end position="656"/>
    </location>
</feature>
<feature type="compositionally biased region" description="Basic and acidic residues" evidence="6">
    <location>
        <begin position="353"/>
        <end position="377"/>
    </location>
</feature>
<feature type="compositionally biased region" description="Basic and acidic residues" evidence="6">
    <location>
        <begin position="330"/>
        <end position="344"/>
    </location>
</feature>
<evidence type="ECO:0000256" key="5">
    <source>
        <dbReference type="ARBA" id="ARBA00023212"/>
    </source>
</evidence>
<organism evidence="7 8">
    <name type="scientific">Limulus polyphemus</name>
    <name type="common">Atlantic horseshoe crab</name>
    <dbReference type="NCBI Taxonomy" id="6850"/>
    <lineage>
        <taxon>Eukaryota</taxon>
        <taxon>Metazoa</taxon>
        <taxon>Ecdysozoa</taxon>
        <taxon>Arthropoda</taxon>
        <taxon>Chelicerata</taxon>
        <taxon>Merostomata</taxon>
        <taxon>Xiphosura</taxon>
        <taxon>Limulidae</taxon>
        <taxon>Limulus</taxon>
    </lineage>
</organism>
<feature type="compositionally biased region" description="Basic and acidic residues" evidence="6">
    <location>
        <begin position="424"/>
        <end position="436"/>
    </location>
</feature>
<keyword evidence="4" id="KW-0175">Coiled coil</keyword>
<dbReference type="Pfam" id="PF05672">
    <property type="entry name" value="MAP7"/>
    <property type="match status" value="1"/>
</dbReference>
<feature type="region of interest" description="Disordered" evidence="6">
    <location>
        <begin position="391"/>
        <end position="659"/>
    </location>
</feature>
<keyword evidence="7" id="KW-1185">Reference proteome</keyword>
<dbReference type="PANTHER" id="PTHR15073">
    <property type="entry name" value="MICROTUBULE-ASSOCIATED PROTEIN"/>
    <property type="match status" value="1"/>
</dbReference>